<keyword evidence="6 7" id="KW-0238">DNA-binding</keyword>
<dbReference type="InterPro" id="IPR005747">
    <property type="entry name" value="MutS2"/>
</dbReference>
<keyword evidence="5 7" id="KW-0694">RNA-binding</keyword>
<dbReference type="PANTHER" id="PTHR48466:SF2">
    <property type="entry name" value="OS10G0509000 PROTEIN"/>
    <property type="match status" value="1"/>
</dbReference>
<keyword evidence="8" id="KW-0175">Coiled coil</keyword>
<keyword evidence="1 7" id="KW-0699">rRNA-binding</keyword>
<dbReference type="SUPFAM" id="SSF48334">
    <property type="entry name" value="DNA repair protein MutS, domain III"/>
    <property type="match status" value="1"/>
</dbReference>
<evidence type="ECO:0000256" key="2">
    <source>
        <dbReference type="ARBA" id="ARBA00022741"/>
    </source>
</evidence>
<reference evidence="10 11" key="1">
    <citation type="journal article" date="2011" name="Stand. Genomic Sci.">
        <title>Complete genome sequence of the thermophilic sulfur-reducer Hippea maritima type strain (MH(2)).</title>
        <authorList>
            <person name="Huntemann M."/>
            <person name="Lu M."/>
            <person name="Nolan M."/>
            <person name="Lapidus A."/>
            <person name="Lucas S."/>
            <person name="Hammon N."/>
            <person name="Deshpande S."/>
            <person name="Cheng J.F."/>
            <person name="Tapia R."/>
            <person name="Han C."/>
            <person name="Goodwin L."/>
            <person name="Pitluck S."/>
            <person name="Liolios K."/>
            <person name="Pagani I."/>
            <person name="Ivanova N."/>
            <person name="Ovchinikova G."/>
            <person name="Pati A."/>
            <person name="Chen A."/>
            <person name="Palaniappan K."/>
            <person name="Land M."/>
            <person name="Hauser L."/>
            <person name="Jeffries C.D."/>
            <person name="Detter J.C."/>
            <person name="Brambilla E.M."/>
            <person name="Rohde M."/>
            <person name="Spring S."/>
            <person name="Goker M."/>
            <person name="Woyke T."/>
            <person name="Bristow J."/>
            <person name="Eisen J.A."/>
            <person name="Markowitz V."/>
            <person name="Hugenholtz P."/>
            <person name="Kyrpides N.C."/>
            <person name="Klenk H.P."/>
            <person name="Mavromatis K."/>
        </authorList>
    </citation>
    <scope>NUCLEOTIDE SEQUENCE [LARGE SCALE GENOMIC DNA]</scope>
    <source>
        <strain evidence="11">ATCC 700847 / DSM 10411 / MH2</strain>
    </source>
</reference>
<dbReference type="InterPro" id="IPR007696">
    <property type="entry name" value="DNA_mismatch_repair_MutS_core"/>
</dbReference>
<organism evidence="10 11">
    <name type="scientific">Hippea maritima (strain ATCC 700847 / DSM 10411 / MH2)</name>
    <dbReference type="NCBI Taxonomy" id="760142"/>
    <lineage>
        <taxon>Bacteria</taxon>
        <taxon>Pseudomonadati</taxon>
        <taxon>Campylobacterota</taxon>
        <taxon>Desulfurellia</taxon>
        <taxon>Desulfurellales</taxon>
        <taxon>Hippeaceae</taxon>
        <taxon>Hippea</taxon>
    </lineage>
</organism>
<comment type="subunit">
    <text evidence="7">Homodimer. Binds to stalled ribosomes, contacting rRNA.</text>
</comment>
<dbReference type="PROSITE" id="PS00486">
    <property type="entry name" value="DNA_MISMATCH_REPAIR_2"/>
    <property type="match status" value="1"/>
</dbReference>
<dbReference type="InParanoid" id="F2LUE2"/>
<dbReference type="SMART" id="SM00533">
    <property type="entry name" value="MUTSd"/>
    <property type="match status" value="1"/>
</dbReference>
<keyword evidence="4 7" id="KW-0067">ATP-binding</keyword>
<comment type="similarity">
    <text evidence="7">Belongs to the DNA mismatch repair MutS family. MutS2 subfamily.</text>
</comment>
<dbReference type="PIRSF" id="PIRSF005814">
    <property type="entry name" value="MutS_YshD"/>
    <property type="match status" value="1"/>
</dbReference>
<dbReference type="STRING" id="760142.Hipma_0497"/>
<dbReference type="Pfam" id="PF00488">
    <property type="entry name" value="MutS_V"/>
    <property type="match status" value="1"/>
</dbReference>
<dbReference type="GO" id="GO:0030983">
    <property type="term" value="F:mismatched DNA binding"/>
    <property type="evidence" value="ECO:0007669"/>
    <property type="project" value="InterPro"/>
</dbReference>
<dbReference type="PROSITE" id="PS50828">
    <property type="entry name" value="SMR"/>
    <property type="match status" value="1"/>
</dbReference>
<dbReference type="InterPro" id="IPR002625">
    <property type="entry name" value="Smr_dom"/>
</dbReference>
<evidence type="ECO:0000256" key="4">
    <source>
        <dbReference type="ARBA" id="ARBA00022840"/>
    </source>
</evidence>
<dbReference type="HOGENOM" id="CLU_011252_2_1_7"/>
<dbReference type="InterPro" id="IPR036063">
    <property type="entry name" value="Smr_dom_sf"/>
</dbReference>
<dbReference type="EMBL" id="CP002606">
    <property type="protein sequence ID" value="AEA33468.1"/>
    <property type="molecule type" value="Genomic_DNA"/>
</dbReference>
<dbReference type="Pfam" id="PF01713">
    <property type="entry name" value="Smr"/>
    <property type="match status" value="1"/>
</dbReference>
<dbReference type="SUPFAM" id="SSF160443">
    <property type="entry name" value="SMR domain-like"/>
    <property type="match status" value="1"/>
</dbReference>
<dbReference type="Gene3D" id="3.30.1370.110">
    <property type="match status" value="1"/>
</dbReference>
<reference evidence="11" key="2">
    <citation type="submission" date="2011-03" db="EMBL/GenBank/DDBJ databases">
        <title>The complete genome of Hippea maritima DSM 10411.</title>
        <authorList>
            <consortium name="US DOE Joint Genome Institute (JGI-PGF)"/>
            <person name="Lucas S."/>
            <person name="Copeland A."/>
            <person name="Lapidus A."/>
            <person name="Bruce D."/>
            <person name="Goodwin L."/>
            <person name="Pitluck S."/>
            <person name="Peters L."/>
            <person name="Kyrpides N."/>
            <person name="Mavromatis K."/>
            <person name="Pagani I."/>
            <person name="Ivanova N."/>
            <person name="Mikhailova N."/>
            <person name="Lu M."/>
            <person name="Detter J.C."/>
            <person name="Tapia R."/>
            <person name="Han C."/>
            <person name="Land M."/>
            <person name="Hauser L."/>
            <person name="Markowitz V."/>
            <person name="Cheng J.-F."/>
            <person name="Hugenholtz P."/>
            <person name="Woyke T."/>
            <person name="Wu D."/>
            <person name="Spring S."/>
            <person name="Schroeder M."/>
            <person name="Brambilla E."/>
            <person name="Klenk H.-P."/>
            <person name="Eisen J.A."/>
        </authorList>
    </citation>
    <scope>NUCLEOTIDE SEQUENCE [LARGE SCALE GENOMIC DNA]</scope>
    <source>
        <strain evidence="11">ATCC 700847 / DSM 10411 / MH2</strain>
    </source>
</reference>
<feature type="binding site" evidence="7">
    <location>
        <begin position="325"/>
        <end position="332"/>
    </location>
    <ligand>
        <name>ATP</name>
        <dbReference type="ChEBI" id="CHEBI:30616"/>
    </ligand>
</feature>
<keyword evidence="2 7" id="KW-0547">Nucleotide-binding</keyword>
<evidence type="ECO:0000256" key="8">
    <source>
        <dbReference type="SAM" id="Coils"/>
    </source>
</evidence>
<dbReference type="GO" id="GO:0043023">
    <property type="term" value="F:ribosomal large subunit binding"/>
    <property type="evidence" value="ECO:0007669"/>
    <property type="project" value="UniProtKB-UniRule"/>
</dbReference>
<dbReference type="InterPro" id="IPR045076">
    <property type="entry name" value="MutS"/>
</dbReference>
<dbReference type="GO" id="GO:0072344">
    <property type="term" value="P:rescue of stalled ribosome"/>
    <property type="evidence" value="ECO:0007669"/>
    <property type="project" value="UniProtKB-UniRule"/>
</dbReference>
<comment type="function">
    <text evidence="7">Endonuclease that is involved in the suppression of homologous recombination and thus may have a key role in the control of bacterial genetic diversity.</text>
</comment>
<evidence type="ECO:0000256" key="1">
    <source>
        <dbReference type="ARBA" id="ARBA00022730"/>
    </source>
</evidence>
<feature type="coiled-coil region" evidence="8">
    <location>
        <begin position="520"/>
        <end position="580"/>
    </location>
</feature>
<keyword evidence="7" id="KW-0540">Nuclease</keyword>
<dbReference type="SUPFAM" id="SSF52540">
    <property type="entry name" value="P-loop containing nucleoside triphosphate hydrolases"/>
    <property type="match status" value="1"/>
</dbReference>
<dbReference type="GO" id="GO:0006298">
    <property type="term" value="P:mismatch repair"/>
    <property type="evidence" value="ECO:0007669"/>
    <property type="project" value="InterPro"/>
</dbReference>
<dbReference type="InterPro" id="IPR036187">
    <property type="entry name" value="DNA_mismatch_repair_MutS_sf"/>
</dbReference>
<dbReference type="SMART" id="SM00534">
    <property type="entry name" value="MUTSac"/>
    <property type="match status" value="1"/>
</dbReference>
<dbReference type="KEGG" id="hmr:Hipma_0497"/>
<protein>
    <recommendedName>
        <fullName evidence="7">Endonuclease MutS2</fullName>
        <ecNumber evidence="7">3.1.-.-</ecNumber>
    </recommendedName>
    <alternativeName>
        <fullName evidence="7">Ribosome-associated protein quality control-upstream factor</fullName>
        <shortName evidence="7">RQC-upstream factor</shortName>
        <shortName evidence="7">RqcU</shortName>
        <ecNumber evidence="7">3.6.4.-</ecNumber>
    </alternativeName>
</protein>
<evidence type="ECO:0000256" key="7">
    <source>
        <dbReference type="HAMAP-Rule" id="MF_00092"/>
    </source>
</evidence>
<dbReference type="InterPro" id="IPR027417">
    <property type="entry name" value="P-loop_NTPase"/>
</dbReference>
<dbReference type="OrthoDB" id="9808166at2"/>
<evidence type="ECO:0000256" key="5">
    <source>
        <dbReference type="ARBA" id="ARBA00022884"/>
    </source>
</evidence>
<comment type="function">
    <text evidence="7">Acts as a ribosome collision sensor, splitting the ribosome into its 2 subunits. Detects stalled/collided 70S ribosomes which it binds and splits by an ATP-hydrolysis driven conformational change. Acts upstream of the ribosome quality control system (RQC), a ribosome-associated complex that mediates the extraction of incompletely synthesized nascent chains from stalled ribosomes and their subsequent degradation. Probably generates substrates for RQC.</text>
</comment>
<evidence type="ECO:0000256" key="6">
    <source>
        <dbReference type="ARBA" id="ARBA00023125"/>
    </source>
</evidence>
<dbReference type="GO" id="GO:0005524">
    <property type="term" value="F:ATP binding"/>
    <property type="evidence" value="ECO:0007669"/>
    <property type="project" value="UniProtKB-UniRule"/>
</dbReference>
<dbReference type="EC" id="3.1.-.-" evidence="7"/>
<keyword evidence="7" id="KW-0255">Endonuclease</keyword>
<dbReference type="GO" id="GO:0004519">
    <property type="term" value="F:endonuclease activity"/>
    <property type="evidence" value="ECO:0007669"/>
    <property type="project" value="UniProtKB-UniRule"/>
</dbReference>
<evidence type="ECO:0000259" key="9">
    <source>
        <dbReference type="PROSITE" id="PS50828"/>
    </source>
</evidence>
<dbReference type="GO" id="GO:0045910">
    <property type="term" value="P:negative regulation of DNA recombination"/>
    <property type="evidence" value="ECO:0007669"/>
    <property type="project" value="InterPro"/>
</dbReference>
<dbReference type="HAMAP" id="MF_00092">
    <property type="entry name" value="MutS2"/>
    <property type="match status" value="1"/>
</dbReference>
<evidence type="ECO:0000256" key="3">
    <source>
        <dbReference type="ARBA" id="ARBA00022801"/>
    </source>
</evidence>
<dbReference type="eggNOG" id="COG1193">
    <property type="taxonomic scope" value="Bacteria"/>
</dbReference>
<dbReference type="EC" id="3.6.4.-" evidence="7"/>
<gene>
    <name evidence="7" type="primary">mutS2</name>
    <name evidence="7" type="synonym">rqcU</name>
    <name evidence="10" type="ordered locus">Hipma_0497</name>
</gene>
<dbReference type="GO" id="GO:0140664">
    <property type="term" value="F:ATP-dependent DNA damage sensor activity"/>
    <property type="evidence" value="ECO:0007669"/>
    <property type="project" value="InterPro"/>
</dbReference>
<proteinExistence type="inferred from homology"/>
<dbReference type="GO" id="GO:0016887">
    <property type="term" value="F:ATP hydrolysis activity"/>
    <property type="evidence" value="ECO:0007669"/>
    <property type="project" value="InterPro"/>
</dbReference>
<evidence type="ECO:0000313" key="11">
    <source>
        <dbReference type="Proteomes" id="UP000008139"/>
    </source>
</evidence>
<dbReference type="PANTHER" id="PTHR48466">
    <property type="entry name" value="OS10G0509000 PROTEIN-RELATED"/>
    <property type="match status" value="1"/>
</dbReference>
<name>F2LUE2_HIPMA</name>
<keyword evidence="11" id="KW-1185">Reference proteome</keyword>
<evidence type="ECO:0000313" key="10">
    <source>
        <dbReference type="EMBL" id="AEA33468.1"/>
    </source>
</evidence>
<dbReference type="RefSeq" id="WP_013681509.1">
    <property type="nucleotide sequence ID" value="NC_015318.1"/>
</dbReference>
<accession>F2LUE2</accession>
<dbReference type="InterPro" id="IPR000432">
    <property type="entry name" value="DNA_mismatch_repair_MutS_C"/>
</dbReference>
<keyword evidence="3 7" id="KW-0378">Hydrolase</keyword>
<feature type="domain" description="Smr" evidence="9">
    <location>
        <begin position="677"/>
        <end position="752"/>
    </location>
</feature>
<dbReference type="Proteomes" id="UP000008139">
    <property type="component" value="Chromosome"/>
</dbReference>
<dbReference type="SMART" id="SM00463">
    <property type="entry name" value="SMR"/>
    <property type="match status" value="1"/>
</dbReference>
<dbReference type="Gene3D" id="3.40.50.300">
    <property type="entry name" value="P-loop containing nucleotide triphosphate hydrolases"/>
    <property type="match status" value="1"/>
</dbReference>
<dbReference type="NCBIfam" id="TIGR01069">
    <property type="entry name" value="mutS2"/>
    <property type="match status" value="1"/>
</dbReference>
<dbReference type="AlphaFoldDB" id="F2LUE2"/>
<dbReference type="GO" id="GO:0019843">
    <property type="term" value="F:rRNA binding"/>
    <property type="evidence" value="ECO:0007669"/>
    <property type="project" value="UniProtKB-UniRule"/>
</dbReference>
<sequence length="752" mass="86123">MKDTLEILQYNKLKDLIQKHIQTEYGKEQLKKLKPIFDIELAKSNFQMLNEFFEHFTKWGALVLDDVFIKSIIEDSFNGMLDEKELKSIGNFISLLLYIKEEIEQNNPELYEEYINFDIPLSLLDEINKTIDDYGFLKDSATAHLFEIRQQKQQISQNITRILKNLMHGRLRDILLDTAIFLKRSRYTLLLKPNYKEYISGRIIDIGKSGGFFVEPDAVFKENSHLEDITAQEEAERRRILTNLTHQVRENANRLRHNEKKLGVFDVIVAKYHYSKNLPECDIEFSSDPIIKAKRAKHPILAAIKEKTIPVDIDLSTNRKLIITGPNTGGKTVFLKTIGLLIVGIFSAIPPNAEQLTIGSFDNVFAIIGDEQDIFESLSGFSSKIVAFREAFKKATSNTMMLIDEIGSGTSPDEGEAVAYSIIKNTAKKCPVCATTHYKKLAYILESEGFRVAAFEFNTKTLKPTYKLTYDRIGKSYGIEILKTLNVDKQITNEAHEFYSNQASIFNKLEGQLQKTIEHYTKAKNALAKTKERYINLIENEKKEKEELIQKLKEEQYQKQKEYEKLLESLKNEISQLLKTKNISKAHKKINQIKQQSKNLFKDEKQKQEVPLFRVGEAVLFNGLKGTITSIKSDKATVEIEGKLLNVKLSSLSKIEHKKEEKQIKVNTKLSDVSLELNLIGKRRDEAYFDLVKFIDSLSLQSIKTARIVHGIGNGILKDMVRETLKQLPHVKEFHPAPPHEGGDGATIVELK</sequence>